<evidence type="ECO:0000256" key="4">
    <source>
        <dbReference type="ARBA" id="ARBA00022729"/>
    </source>
</evidence>
<comment type="subcellular location">
    <subcellularLocation>
        <location evidence="2 6">Bacterial flagellum basal body</location>
    </subcellularLocation>
</comment>
<evidence type="ECO:0000256" key="3">
    <source>
        <dbReference type="ARBA" id="ARBA00008994"/>
    </source>
</evidence>
<keyword evidence="7" id="KW-0282">Flagellum</keyword>
<evidence type="ECO:0000313" key="7">
    <source>
        <dbReference type="EMBL" id="MBK1726672.1"/>
    </source>
</evidence>
<comment type="caution">
    <text evidence="7">The sequence shown here is derived from an EMBL/GenBank/DDBJ whole genome shotgun (WGS) entry which is preliminary data.</text>
</comment>
<dbReference type="PANTHER" id="PTHR30381:SF0">
    <property type="entry name" value="FLAGELLAR P-RING PROTEIN"/>
    <property type="match status" value="1"/>
</dbReference>
<sequence>MSSGNEPASGGRRWRWGAAAALLAAGLVLSGGAAAERIKDIASTASARSNQLVGYGLVVGLDGTGDDAPYTDQSVRSMLSSQGVNIPDDVDPQSDNTAAVMVSAELPAFTRPGQEIDVKVSSLGNADSLQGGELLMTPLRGADGNVYAVAQGGVIVGGFGGENNEIPVDNPLGGSIPNGAIVERRVKGDFAERSEVVLNLNNPDFTTARRVAEAINDKLGPRTARAQDAGSVRVQAPRKADQRVSFISYLEGLEVEPGEAPARVIVNSRTGTIVMGSRVRVEPAAVSHGNLTVAIGEAPEQVAEDPFGLDEPLMVPQEELGEVEGGKPAFVFEPGANLNEIVDAINSVGAAPGDLVAILQALKRAGALNAELTVI</sequence>
<evidence type="ECO:0000313" key="8">
    <source>
        <dbReference type="Proteomes" id="UP000738126"/>
    </source>
</evidence>
<dbReference type="Proteomes" id="UP000738126">
    <property type="component" value="Unassembled WGS sequence"/>
</dbReference>
<proteinExistence type="inferred from homology"/>
<dbReference type="EMBL" id="NRSH01000058">
    <property type="protein sequence ID" value="MBK1726672.1"/>
    <property type="molecule type" value="Genomic_DNA"/>
</dbReference>
<dbReference type="NCBIfam" id="NF003676">
    <property type="entry name" value="PRK05303.1"/>
    <property type="match status" value="1"/>
</dbReference>
<keyword evidence="7" id="KW-0969">Cilium</keyword>
<dbReference type="PANTHER" id="PTHR30381">
    <property type="entry name" value="FLAGELLAR P-RING PERIPLASMIC PROTEIN FLGI"/>
    <property type="match status" value="1"/>
</dbReference>
<protein>
    <recommendedName>
        <fullName evidence="6">Flagellar P-ring protein</fullName>
    </recommendedName>
    <alternativeName>
        <fullName evidence="6">Basal body P-ring protein</fullName>
    </alternativeName>
</protein>
<name>A0ABS1E6A8_9GAMM</name>
<evidence type="ECO:0000256" key="1">
    <source>
        <dbReference type="ARBA" id="ARBA00002591"/>
    </source>
</evidence>
<dbReference type="HAMAP" id="MF_00416">
    <property type="entry name" value="FlgI"/>
    <property type="match status" value="1"/>
</dbReference>
<dbReference type="Pfam" id="PF02119">
    <property type="entry name" value="FlgI"/>
    <property type="match status" value="1"/>
</dbReference>
<evidence type="ECO:0000256" key="6">
    <source>
        <dbReference type="HAMAP-Rule" id="MF_00416"/>
    </source>
</evidence>
<evidence type="ECO:0000256" key="5">
    <source>
        <dbReference type="ARBA" id="ARBA00023143"/>
    </source>
</evidence>
<dbReference type="RefSeq" id="WP_200258170.1">
    <property type="nucleotide sequence ID" value="NZ_NRSH01000058.1"/>
</dbReference>
<comment type="subunit">
    <text evidence="6">The basal body constitutes a major portion of the flagellar organelle and consists of four rings (L,P,S, and M) mounted on a central rod.</text>
</comment>
<keyword evidence="7" id="KW-0966">Cell projection</keyword>
<evidence type="ECO:0000256" key="2">
    <source>
        <dbReference type="ARBA" id="ARBA00004117"/>
    </source>
</evidence>
<comment type="function">
    <text evidence="1 6">Assembles around the rod to form the L-ring and probably protects the motor/basal body from shearing forces during rotation.</text>
</comment>
<organism evidence="7 8">
    <name type="scientific">Halorhodospira neutriphila</name>
    <dbReference type="NCBI Taxonomy" id="168379"/>
    <lineage>
        <taxon>Bacteria</taxon>
        <taxon>Pseudomonadati</taxon>
        <taxon>Pseudomonadota</taxon>
        <taxon>Gammaproteobacteria</taxon>
        <taxon>Chromatiales</taxon>
        <taxon>Ectothiorhodospiraceae</taxon>
        <taxon>Halorhodospira</taxon>
    </lineage>
</organism>
<accession>A0ABS1E6A8</accession>
<gene>
    <name evidence="6" type="primary">flgI</name>
    <name evidence="7" type="ORF">CKO13_06460</name>
</gene>
<dbReference type="InterPro" id="IPR001782">
    <property type="entry name" value="Flag_FlgI"/>
</dbReference>
<keyword evidence="5 6" id="KW-0975">Bacterial flagellum</keyword>
<dbReference type="PRINTS" id="PR01010">
    <property type="entry name" value="FLGPRINGFLGI"/>
</dbReference>
<keyword evidence="8" id="KW-1185">Reference proteome</keyword>
<keyword evidence="4" id="KW-0732">Signal</keyword>
<reference evidence="7 8" key="1">
    <citation type="journal article" date="2020" name="Microorganisms">
        <title>Osmotic Adaptation and Compatible Solute Biosynthesis of Phototrophic Bacteria as Revealed from Genome Analyses.</title>
        <authorList>
            <person name="Imhoff J.F."/>
            <person name="Rahn T."/>
            <person name="Kunzel S."/>
            <person name="Keller A."/>
            <person name="Neulinger S.C."/>
        </authorList>
    </citation>
    <scope>NUCLEOTIDE SEQUENCE [LARGE SCALE GENOMIC DNA]</scope>
    <source>
        <strain evidence="7 8">DSM 15116</strain>
    </source>
</reference>
<comment type="similarity">
    <text evidence="3 6">Belongs to the FlgI family.</text>
</comment>